<reference evidence="1" key="1">
    <citation type="submission" date="2020-05" db="EMBL/GenBank/DDBJ databases">
        <authorList>
            <person name="Chiriac C."/>
            <person name="Salcher M."/>
            <person name="Ghai R."/>
            <person name="Kavagutti S V."/>
        </authorList>
    </citation>
    <scope>NUCLEOTIDE SEQUENCE</scope>
</reference>
<organism evidence="1">
    <name type="scientific">freshwater metagenome</name>
    <dbReference type="NCBI Taxonomy" id="449393"/>
    <lineage>
        <taxon>unclassified sequences</taxon>
        <taxon>metagenomes</taxon>
        <taxon>ecological metagenomes</taxon>
    </lineage>
</organism>
<evidence type="ECO:0000313" key="1">
    <source>
        <dbReference type="EMBL" id="CAB4959039.1"/>
    </source>
</evidence>
<sequence length="305" mass="30901">MPGNWTLEPTCGIFATTDTAFATPLTGTLAAGSYVTHCTGGTSTGYNPTSYVNGSFAVNKASSTTTVTCPSSVTYTGTPRTPCSASVTGAGGLSLTPTPTYANNTAVGTNTASASYTYGGDTNHDGSSDSKSFSISGGSSATIYIVPTPKTVRYGASKPKYTYTLRSGSPTGPQVRLNFPRGSKAPKCTSSYAVRTPVAASPLMITCSGGSLAGYSFDTTSTAALTIVKATSTTTVVCPTVVYYTGSALTPCSAYVRGSGGLQASVAVTYQSNVAVGRATARATYAGDANHLGSSGYGYFTIRSR</sequence>
<accession>A0A6J7KXK1</accession>
<dbReference type="EMBL" id="CAFBNF010000262">
    <property type="protein sequence ID" value="CAB4959039.1"/>
    <property type="molecule type" value="Genomic_DNA"/>
</dbReference>
<name>A0A6J7KXK1_9ZZZZ</name>
<proteinExistence type="predicted"/>
<protein>
    <submittedName>
        <fullName evidence="1">Unannotated protein</fullName>
    </submittedName>
</protein>
<dbReference type="AlphaFoldDB" id="A0A6J7KXK1"/>
<gene>
    <name evidence="1" type="ORF">UFOPK3773_01873</name>
</gene>